<dbReference type="Pfam" id="PF10067">
    <property type="entry name" value="DUF2306"/>
    <property type="match status" value="1"/>
</dbReference>
<keyword evidence="3" id="KW-1185">Reference proteome</keyword>
<dbReference type="EMBL" id="ARXR01000005">
    <property type="protein sequence ID" value="MBF5052332.1"/>
    <property type="molecule type" value="Genomic_DNA"/>
</dbReference>
<sequence length="123" mass="13361">MVAVWIHLVAALWALVFGAVQLLSAKGSRRHRWLGWSWVLAMVVTAVSSFWLSGGLALLGPFSVIHLLSVWTLVCLVISMLAVRRRRLDTHRNFLVGAYLGLVGAGLGTLAPGRLISGWLFGA</sequence>
<dbReference type="InterPro" id="IPR018750">
    <property type="entry name" value="DUF2306_membrane"/>
</dbReference>
<reference evidence="2 3" key="1">
    <citation type="submission" date="2012-09" db="EMBL/GenBank/DDBJ databases">
        <title>Genome Sequence of alkane-degrading Bacterium Alcanivorax venustensis ISO4.</title>
        <authorList>
            <person name="Lai Q."/>
            <person name="Shao Z."/>
        </authorList>
    </citation>
    <scope>NUCLEOTIDE SEQUENCE [LARGE SCALE GENOMIC DNA]</scope>
    <source>
        <strain evidence="2 3">ISO4</strain>
    </source>
</reference>
<evidence type="ECO:0000313" key="2">
    <source>
        <dbReference type="EMBL" id="MBF5052332.1"/>
    </source>
</evidence>
<comment type="caution">
    <text evidence="2">The sequence shown here is derived from an EMBL/GenBank/DDBJ whole genome shotgun (WGS) entry which is preliminary data.</text>
</comment>
<keyword evidence="1" id="KW-1133">Transmembrane helix</keyword>
<dbReference type="Proteomes" id="UP000644441">
    <property type="component" value="Unassembled WGS sequence"/>
</dbReference>
<accession>A0ABS0ADZ8</accession>
<dbReference type="GeneID" id="99765384"/>
<evidence type="ECO:0000256" key="1">
    <source>
        <dbReference type="SAM" id="Phobius"/>
    </source>
</evidence>
<feature type="transmembrane region" description="Helical" evidence="1">
    <location>
        <begin position="64"/>
        <end position="83"/>
    </location>
</feature>
<feature type="transmembrane region" description="Helical" evidence="1">
    <location>
        <begin position="95"/>
        <end position="121"/>
    </location>
</feature>
<dbReference type="RefSeq" id="WP_142947687.1">
    <property type="nucleotide sequence ID" value="NZ_ARXR01000005.1"/>
</dbReference>
<organism evidence="2 3">
    <name type="scientific">Alloalcanivorax venustensis ISO4</name>
    <dbReference type="NCBI Taxonomy" id="1177184"/>
    <lineage>
        <taxon>Bacteria</taxon>
        <taxon>Pseudomonadati</taxon>
        <taxon>Pseudomonadota</taxon>
        <taxon>Gammaproteobacteria</taxon>
        <taxon>Oceanospirillales</taxon>
        <taxon>Alcanivoracaceae</taxon>
        <taxon>Alloalcanivorax</taxon>
    </lineage>
</organism>
<keyword evidence="1" id="KW-0472">Membrane</keyword>
<evidence type="ECO:0008006" key="4">
    <source>
        <dbReference type="Google" id="ProtNLM"/>
    </source>
</evidence>
<keyword evidence="1" id="KW-0812">Transmembrane</keyword>
<gene>
    <name evidence="2" type="ORF">ISO4_00934</name>
</gene>
<evidence type="ECO:0000313" key="3">
    <source>
        <dbReference type="Proteomes" id="UP000644441"/>
    </source>
</evidence>
<feature type="transmembrane region" description="Helical" evidence="1">
    <location>
        <begin position="36"/>
        <end position="58"/>
    </location>
</feature>
<feature type="transmembrane region" description="Helical" evidence="1">
    <location>
        <begin position="6"/>
        <end position="24"/>
    </location>
</feature>
<name>A0ABS0ADZ8_9GAMM</name>
<proteinExistence type="predicted"/>
<protein>
    <recommendedName>
        <fullName evidence="4">DUF2306 domain-containing protein</fullName>
    </recommendedName>
</protein>